<evidence type="ECO:0000256" key="1">
    <source>
        <dbReference type="SAM" id="MobiDB-lite"/>
    </source>
</evidence>
<gene>
    <name evidence="2" type="ORF">GCM10025868_24450</name>
</gene>
<organism evidence="2 3">
    <name type="scientific">Angustibacter aerolatus</name>
    <dbReference type="NCBI Taxonomy" id="1162965"/>
    <lineage>
        <taxon>Bacteria</taxon>
        <taxon>Bacillati</taxon>
        <taxon>Actinomycetota</taxon>
        <taxon>Actinomycetes</taxon>
        <taxon>Kineosporiales</taxon>
        <taxon>Kineosporiaceae</taxon>
    </lineage>
</organism>
<reference evidence="3" key="1">
    <citation type="journal article" date="2019" name="Int. J. Syst. Evol. Microbiol.">
        <title>The Global Catalogue of Microorganisms (GCM) 10K type strain sequencing project: providing services to taxonomists for standard genome sequencing and annotation.</title>
        <authorList>
            <consortium name="The Broad Institute Genomics Platform"/>
            <consortium name="The Broad Institute Genome Sequencing Center for Infectious Disease"/>
            <person name="Wu L."/>
            <person name="Ma J."/>
        </authorList>
    </citation>
    <scope>NUCLEOTIDE SEQUENCE [LARGE SCALE GENOMIC DNA]</scope>
    <source>
        <strain evidence="3">NBRC 108730</strain>
    </source>
</reference>
<evidence type="ECO:0000313" key="3">
    <source>
        <dbReference type="Proteomes" id="UP001157017"/>
    </source>
</evidence>
<sequence>MQVTTVERRSGHQCGSLYGCSALGARSGAAAAPTAVVAGAGPVPAEAGAPGDRATQTAAASTRDVLVRWDRRIWAPSAARPAHLSGSADRQRGVPGRQPSLSSPP</sequence>
<name>A0ABQ6JG71_9ACTN</name>
<proteinExistence type="predicted"/>
<comment type="caution">
    <text evidence="2">The sequence shown here is derived from an EMBL/GenBank/DDBJ whole genome shotgun (WGS) entry which is preliminary data.</text>
</comment>
<feature type="region of interest" description="Disordered" evidence="1">
    <location>
        <begin position="77"/>
        <end position="105"/>
    </location>
</feature>
<accession>A0ABQ6JG71</accession>
<feature type="region of interest" description="Disordered" evidence="1">
    <location>
        <begin position="40"/>
        <end position="60"/>
    </location>
</feature>
<protein>
    <submittedName>
        <fullName evidence="2">Uncharacterized protein</fullName>
    </submittedName>
</protein>
<dbReference type="EMBL" id="BSUZ01000001">
    <property type="protein sequence ID" value="GMA87195.1"/>
    <property type="molecule type" value="Genomic_DNA"/>
</dbReference>
<keyword evidence="3" id="KW-1185">Reference proteome</keyword>
<evidence type="ECO:0000313" key="2">
    <source>
        <dbReference type="EMBL" id="GMA87195.1"/>
    </source>
</evidence>
<feature type="compositionally biased region" description="Low complexity" evidence="1">
    <location>
        <begin position="40"/>
        <end position="51"/>
    </location>
</feature>
<dbReference type="Proteomes" id="UP001157017">
    <property type="component" value="Unassembled WGS sequence"/>
</dbReference>